<feature type="signal peptide" evidence="1">
    <location>
        <begin position="1"/>
        <end position="18"/>
    </location>
</feature>
<feature type="chain" id="PRO_5016178010" evidence="1">
    <location>
        <begin position="19"/>
        <end position="106"/>
    </location>
</feature>
<name>A0A2V5H1X1_ASPV1</name>
<evidence type="ECO:0000313" key="2">
    <source>
        <dbReference type="EMBL" id="PYI14793.1"/>
    </source>
</evidence>
<gene>
    <name evidence="2" type="ORF">BO99DRAFT_406416</name>
</gene>
<evidence type="ECO:0000256" key="1">
    <source>
        <dbReference type="SAM" id="SignalP"/>
    </source>
</evidence>
<keyword evidence="3" id="KW-1185">Reference proteome</keyword>
<proteinExistence type="predicted"/>
<protein>
    <submittedName>
        <fullName evidence="2">Uncharacterized protein</fullName>
    </submittedName>
</protein>
<dbReference type="AlphaFoldDB" id="A0A2V5H1X1"/>
<evidence type="ECO:0000313" key="3">
    <source>
        <dbReference type="Proteomes" id="UP000249829"/>
    </source>
</evidence>
<dbReference type="EMBL" id="KZ825203">
    <property type="protein sequence ID" value="PYI14793.1"/>
    <property type="molecule type" value="Genomic_DNA"/>
</dbReference>
<reference evidence="2 3" key="1">
    <citation type="submission" date="2018-02" db="EMBL/GenBank/DDBJ databases">
        <title>The genomes of Aspergillus section Nigri reveals drivers in fungal speciation.</title>
        <authorList>
            <consortium name="DOE Joint Genome Institute"/>
            <person name="Vesth T.C."/>
            <person name="Nybo J."/>
            <person name="Theobald S."/>
            <person name="Brandl J."/>
            <person name="Frisvad J.C."/>
            <person name="Nielsen K.F."/>
            <person name="Lyhne E.K."/>
            <person name="Kogle M.E."/>
            <person name="Kuo A."/>
            <person name="Riley R."/>
            <person name="Clum A."/>
            <person name="Nolan M."/>
            <person name="Lipzen A."/>
            <person name="Salamov A."/>
            <person name="Henrissat B."/>
            <person name="Wiebenga A."/>
            <person name="De vries R.P."/>
            <person name="Grigoriev I.V."/>
            <person name="Mortensen U.H."/>
            <person name="Andersen M.R."/>
            <person name="Baker S.E."/>
        </authorList>
    </citation>
    <scope>NUCLEOTIDE SEQUENCE [LARGE SCALE GENOMIC DNA]</scope>
    <source>
        <strain evidence="2 3">CBS 115571</strain>
    </source>
</reference>
<dbReference type="Proteomes" id="UP000249829">
    <property type="component" value="Unassembled WGS sequence"/>
</dbReference>
<organism evidence="2 3">
    <name type="scientific">Aspergillus violaceofuscus (strain CBS 115571)</name>
    <dbReference type="NCBI Taxonomy" id="1450538"/>
    <lineage>
        <taxon>Eukaryota</taxon>
        <taxon>Fungi</taxon>
        <taxon>Dikarya</taxon>
        <taxon>Ascomycota</taxon>
        <taxon>Pezizomycotina</taxon>
        <taxon>Eurotiomycetes</taxon>
        <taxon>Eurotiomycetidae</taxon>
        <taxon>Eurotiales</taxon>
        <taxon>Aspergillaceae</taxon>
        <taxon>Aspergillus</taxon>
    </lineage>
</organism>
<accession>A0A2V5H1X1</accession>
<sequence length="106" mass="12270">MKIARVRILVLLVIPTQAMQLRPDRVRAELYLIDQGMCFERISHCSDQRYWLRAMEDALPYNICALHPANPKPNGPIDTLLLDLKPVSWAWINVSLRSEVHVYLGM</sequence>
<keyword evidence="1" id="KW-0732">Signal</keyword>